<dbReference type="Proteomes" id="UP001209318">
    <property type="component" value="Unassembled WGS sequence"/>
</dbReference>
<dbReference type="RefSeq" id="WP_263071746.1">
    <property type="nucleotide sequence ID" value="NZ_JAOUSF010000001.1"/>
</dbReference>
<sequence length="133" mass="15736">MKIVYASTPEQESKIKHLVEYFYSTIFPKYFSDDEIHSFIEWNFLNVSNQNQLSGTLKESYQIISSLEILISLIESNHMENRHHYQQMFEKNAEILNEVDMTFPFTYDQFMGDKDISLESGSIYIKAANEWLV</sequence>
<evidence type="ECO:0000313" key="1">
    <source>
        <dbReference type="EMBL" id="MCU9612562.1"/>
    </source>
</evidence>
<keyword evidence="2" id="KW-1185">Reference proteome</keyword>
<protein>
    <submittedName>
        <fullName evidence="1">YhcU family protein</fullName>
    </submittedName>
</protein>
<name>A0AAE3IQI5_9BACI</name>
<comment type="caution">
    <text evidence="1">The sequence shown here is derived from an EMBL/GenBank/DDBJ whole genome shotgun (WGS) entry which is preliminary data.</text>
</comment>
<evidence type="ECO:0000313" key="2">
    <source>
        <dbReference type="Proteomes" id="UP001209318"/>
    </source>
</evidence>
<dbReference type="EMBL" id="JAOUSF010000001">
    <property type="protein sequence ID" value="MCU9612562.1"/>
    <property type="molecule type" value="Genomic_DNA"/>
</dbReference>
<reference evidence="1" key="1">
    <citation type="submission" date="2022-10" db="EMBL/GenBank/DDBJ databases">
        <title>Description of Fervidibacillus gen. nov. in the family Fervidibacillaceae fam. nov. with two species, Fervidibacillus albus sp. nov., and Fervidibacillus halotolerans sp. nov., isolated from tidal flat sediments.</title>
        <authorList>
            <person name="Kwon K.K."/>
            <person name="Yang S.-H."/>
        </authorList>
    </citation>
    <scope>NUCLEOTIDE SEQUENCE</scope>
    <source>
        <strain evidence="1">JCM 19140</strain>
    </source>
</reference>
<organism evidence="1 2">
    <name type="scientific">Perspicuibacillus lycopersici</name>
    <dbReference type="NCBI Taxonomy" id="1325689"/>
    <lineage>
        <taxon>Bacteria</taxon>
        <taxon>Bacillati</taxon>
        <taxon>Bacillota</taxon>
        <taxon>Bacilli</taxon>
        <taxon>Bacillales</taxon>
        <taxon>Bacillaceae</taxon>
        <taxon>Perspicuibacillus</taxon>
    </lineage>
</organism>
<accession>A0AAE3IQI5</accession>
<dbReference type="Pfam" id="PF17326">
    <property type="entry name" value="DUF5365"/>
    <property type="match status" value="1"/>
</dbReference>
<proteinExistence type="predicted"/>
<dbReference type="AlphaFoldDB" id="A0AAE3IQI5"/>
<gene>
    <name evidence="1" type="ORF">OEV98_03160</name>
</gene>
<dbReference type="InterPro" id="IPR020355">
    <property type="entry name" value="Uncharacterised_YhcU"/>
</dbReference>